<dbReference type="Gene3D" id="3.30.70.270">
    <property type="match status" value="1"/>
</dbReference>
<feature type="domain" description="GGDEF" evidence="2">
    <location>
        <begin position="63"/>
        <end position="193"/>
    </location>
</feature>
<dbReference type="Proteomes" id="UP000256269">
    <property type="component" value="Unassembled WGS sequence"/>
</dbReference>
<reference evidence="3 4" key="1">
    <citation type="submission" date="2018-08" db="EMBL/GenBank/DDBJ databases">
        <title>Genomic Encyclopedia of Archaeal and Bacterial Type Strains, Phase II (KMG-II): from individual species to whole genera.</title>
        <authorList>
            <person name="Goeker M."/>
        </authorList>
    </citation>
    <scope>NUCLEOTIDE SEQUENCE [LARGE SCALE GENOMIC DNA]</scope>
    <source>
        <strain evidence="3 4">DSM 45791</strain>
    </source>
</reference>
<dbReference type="SMART" id="SM00267">
    <property type="entry name" value="GGDEF"/>
    <property type="match status" value="1"/>
</dbReference>
<comment type="caution">
    <text evidence="3">The sequence shown here is derived from an EMBL/GenBank/DDBJ whole genome shotgun (WGS) entry which is preliminary data.</text>
</comment>
<sequence length="278" mass="29225">MSTTTVFLLLTSIASAVGLAGWAICARRLRARAAQLEHAEHDGLTGLWRREAFETLAPAALAAGNAIALIDLDRFKPINDTFGHAAGDQVLHAVADRLAAELGQTALLARLGGDEFAVIAELEFPAVHGQLELLVAVLTAPVSVPGVGDLAVGVSIGVAWLRDLPAFDIAGEPGPDVSRGRSRARAHRRARAQDLAPASSSAARGRSGEFWAEVLSEGLAAADAAMYAAKALHHDWRLYDRDLDPVRPAAAINPVPAQRYREHGPAALRETAAQGVTG</sequence>
<dbReference type="Pfam" id="PF00990">
    <property type="entry name" value="GGDEF"/>
    <property type="match status" value="1"/>
</dbReference>
<dbReference type="RefSeq" id="WP_116182151.1">
    <property type="nucleotide sequence ID" value="NZ_CP144379.1"/>
</dbReference>
<evidence type="ECO:0000256" key="1">
    <source>
        <dbReference type="SAM" id="MobiDB-lite"/>
    </source>
</evidence>
<dbReference type="NCBIfam" id="TIGR00254">
    <property type="entry name" value="GGDEF"/>
    <property type="match status" value="1"/>
</dbReference>
<dbReference type="CDD" id="cd01949">
    <property type="entry name" value="GGDEF"/>
    <property type="match status" value="1"/>
</dbReference>
<feature type="region of interest" description="Disordered" evidence="1">
    <location>
        <begin position="172"/>
        <end position="201"/>
    </location>
</feature>
<dbReference type="PANTHER" id="PTHR44757:SF2">
    <property type="entry name" value="BIOFILM ARCHITECTURE MAINTENANCE PROTEIN MBAA"/>
    <property type="match status" value="1"/>
</dbReference>
<dbReference type="OrthoDB" id="23692at2"/>
<protein>
    <submittedName>
        <fullName evidence="3">Diguanylate cyclase (GGDEF)-like protein</fullName>
    </submittedName>
</protein>
<dbReference type="EMBL" id="QUNO01000036">
    <property type="protein sequence ID" value="REH18294.1"/>
    <property type="molecule type" value="Genomic_DNA"/>
</dbReference>
<feature type="compositionally biased region" description="Basic residues" evidence="1">
    <location>
        <begin position="180"/>
        <end position="190"/>
    </location>
</feature>
<dbReference type="PROSITE" id="PS50887">
    <property type="entry name" value="GGDEF"/>
    <property type="match status" value="1"/>
</dbReference>
<dbReference type="AlphaFoldDB" id="A0A3E0G899"/>
<dbReference type="InterPro" id="IPR000160">
    <property type="entry name" value="GGDEF_dom"/>
</dbReference>
<evidence type="ECO:0000313" key="4">
    <source>
        <dbReference type="Proteomes" id="UP000256269"/>
    </source>
</evidence>
<gene>
    <name evidence="3" type="ORF">BCF44_13649</name>
</gene>
<name>A0A3E0G899_9PSEU</name>
<dbReference type="InterPro" id="IPR043128">
    <property type="entry name" value="Rev_trsase/Diguanyl_cyclase"/>
</dbReference>
<evidence type="ECO:0000313" key="3">
    <source>
        <dbReference type="EMBL" id="REH18294.1"/>
    </source>
</evidence>
<organism evidence="3 4">
    <name type="scientific">Kutzneria buriramensis</name>
    <dbReference type="NCBI Taxonomy" id="1045776"/>
    <lineage>
        <taxon>Bacteria</taxon>
        <taxon>Bacillati</taxon>
        <taxon>Actinomycetota</taxon>
        <taxon>Actinomycetes</taxon>
        <taxon>Pseudonocardiales</taxon>
        <taxon>Pseudonocardiaceae</taxon>
        <taxon>Kutzneria</taxon>
    </lineage>
</organism>
<evidence type="ECO:0000259" key="2">
    <source>
        <dbReference type="PROSITE" id="PS50887"/>
    </source>
</evidence>
<dbReference type="InterPro" id="IPR052155">
    <property type="entry name" value="Biofilm_reg_signaling"/>
</dbReference>
<keyword evidence="4" id="KW-1185">Reference proteome</keyword>
<dbReference type="SUPFAM" id="SSF55073">
    <property type="entry name" value="Nucleotide cyclase"/>
    <property type="match status" value="1"/>
</dbReference>
<dbReference type="PANTHER" id="PTHR44757">
    <property type="entry name" value="DIGUANYLATE CYCLASE DGCP"/>
    <property type="match status" value="1"/>
</dbReference>
<proteinExistence type="predicted"/>
<dbReference type="InterPro" id="IPR029787">
    <property type="entry name" value="Nucleotide_cyclase"/>
</dbReference>
<accession>A0A3E0G899</accession>